<dbReference type="CDD" id="cd02796">
    <property type="entry name" value="tRNA_bind_bactPheRS"/>
    <property type="match status" value="1"/>
</dbReference>
<evidence type="ECO:0000256" key="1">
    <source>
        <dbReference type="ARBA" id="ARBA00022555"/>
    </source>
</evidence>
<keyword evidence="2 3" id="KW-0694">RNA-binding</keyword>
<dbReference type="SUPFAM" id="SSF50249">
    <property type="entry name" value="Nucleic acid-binding proteins"/>
    <property type="match status" value="1"/>
</dbReference>
<dbReference type="InterPro" id="IPR012340">
    <property type="entry name" value="NA-bd_OB-fold"/>
</dbReference>
<dbReference type="InterPro" id="IPR033714">
    <property type="entry name" value="tRNA_bind_bactPheRS"/>
</dbReference>
<sequence length="212" mass="23037">MLITSMNQTSMPGVLVAILAPDHEQQTVDVANQIARVYDPLTDQTLGYNFLQVQKIDPEISGNGALELSQTQVTHLNAALSQAGFKPELVLDTKPKFVVGYVEKAEPHPDSDHLLVTQTRVDHDQILQIVSGSPNMREHIFVVVAKVGALMPSGQIIWPGELRGVPSDGMITSGRELHLINAPQKKGALILSPDFAPVGTPFSFEQGNKLFV</sequence>
<evidence type="ECO:0000256" key="2">
    <source>
        <dbReference type="ARBA" id="ARBA00022884"/>
    </source>
</evidence>
<evidence type="ECO:0000313" key="6">
    <source>
        <dbReference type="Proteomes" id="UP001628078"/>
    </source>
</evidence>
<keyword evidence="6" id="KW-1185">Reference proteome</keyword>
<feature type="domain" description="TRNA-binding" evidence="4">
    <location>
        <begin position="91"/>
        <end position="203"/>
    </location>
</feature>
<gene>
    <name evidence="5" type="ORF">JCM31185_02520</name>
</gene>
<reference evidence="5 6" key="1">
    <citation type="submission" date="2022-03" db="EMBL/GenBank/DDBJ databases">
        <title>Draft genome sequence of Furfurilactobacillus curtus JCM 31185.</title>
        <authorList>
            <person name="Suzuki S."/>
            <person name="Endo A."/>
            <person name="Kajikawa A."/>
        </authorList>
    </citation>
    <scope>NUCLEOTIDE SEQUENCE [LARGE SCALE GENOMIC DNA]</scope>
    <source>
        <strain evidence="5 6">JCM 31185</strain>
    </source>
</reference>
<evidence type="ECO:0000259" key="4">
    <source>
        <dbReference type="PROSITE" id="PS50886"/>
    </source>
</evidence>
<dbReference type="Pfam" id="PF14794">
    <property type="entry name" value="DUF4479"/>
    <property type="match status" value="1"/>
</dbReference>
<dbReference type="InterPro" id="IPR002547">
    <property type="entry name" value="tRNA-bd_dom"/>
</dbReference>
<dbReference type="PROSITE" id="PS50886">
    <property type="entry name" value="TRBD"/>
    <property type="match status" value="1"/>
</dbReference>
<dbReference type="NCBIfam" id="NF045760">
    <property type="entry name" value="YtpR"/>
    <property type="match status" value="1"/>
</dbReference>
<dbReference type="Proteomes" id="UP001628078">
    <property type="component" value="Unassembled WGS sequence"/>
</dbReference>
<dbReference type="InterPro" id="IPR027855">
    <property type="entry name" value="DUF4479"/>
</dbReference>
<dbReference type="InterPro" id="IPR037154">
    <property type="entry name" value="YtpR-like_sf"/>
</dbReference>
<comment type="caution">
    <text evidence="5">The sequence shown here is derived from an EMBL/GenBank/DDBJ whole genome shotgun (WGS) entry which is preliminary data.</text>
</comment>
<dbReference type="RefSeq" id="WP_407882231.1">
    <property type="nucleotide sequence ID" value="NZ_BQXO01000001.1"/>
</dbReference>
<proteinExistence type="predicted"/>
<evidence type="ECO:0000313" key="5">
    <source>
        <dbReference type="EMBL" id="GKT04963.1"/>
    </source>
</evidence>
<dbReference type="Gene3D" id="3.30.1940.10">
    <property type="entry name" value="YtpR-like"/>
    <property type="match status" value="1"/>
</dbReference>
<dbReference type="Pfam" id="PF01588">
    <property type="entry name" value="tRNA_bind"/>
    <property type="match status" value="1"/>
</dbReference>
<accession>A0ABQ5JL85</accession>
<organism evidence="5 6">
    <name type="scientific">Furfurilactobacillus curtus</name>
    <dbReference type="NCBI Taxonomy" id="1746200"/>
    <lineage>
        <taxon>Bacteria</taxon>
        <taxon>Bacillati</taxon>
        <taxon>Bacillota</taxon>
        <taxon>Bacilli</taxon>
        <taxon>Lactobacillales</taxon>
        <taxon>Lactobacillaceae</taxon>
        <taxon>Furfurilactobacillus</taxon>
    </lineage>
</organism>
<dbReference type="EMBL" id="BQXO01000001">
    <property type="protein sequence ID" value="GKT04963.1"/>
    <property type="molecule type" value="Genomic_DNA"/>
</dbReference>
<evidence type="ECO:0000256" key="3">
    <source>
        <dbReference type="PROSITE-ProRule" id="PRU00209"/>
    </source>
</evidence>
<keyword evidence="1 3" id="KW-0820">tRNA-binding</keyword>
<protein>
    <submittedName>
        <fullName evidence="5">tRNA-binding protein</fullName>
    </submittedName>
</protein>
<dbReference type="Gene3D" id="2.40.50.140">
    <property type="entry name" value="Nucleic acid-binding proteins"/>
    <property type="match status" value="1"/>
</dbReference>
<name>A0ABQ5JL85_9LACO</name>